<proteinExistence type="predicted"/>
<protein>
    <submittedName>
        <fullName evidence="1">Uncharacterized protein</fullName>
    </submittedName>
</protein>
<organism evidence="1 2">
    <name type="scientific">Atlanticothrix silvestris CENA357</name>
    <dbReference type="NCBI Taxonomy" id="1725252"/>
    <lineage>
        <taxon>Bacteria</taxon>
        <taxon>Bacillati</taxon>
        <taxon>Cyanobacteriota</taxon>
        <taxon>Cyanophyceae</taxon>
        <taxon>Nostocales</taxon>
        <taxon>Nodulariaceae</taxon>
        <taxon>Atlanticothrix</taxon>
        <taxon>Atlanticothrix silvestris</taxon>
    </lineage>
</organism>
<dbReference type="AlphaFoldDB" id="A0A8J7HKK9"/>
<sequence>MQAASDDGICFCAIIFMHSYRYTAHEKRVFTLAQSISTQVLVSHEVTLLVKLVTSFFVSLL</sequence>
<reference evidence="1 2" key="1">
    <citation type="journal article" date="2021" name="Int. J. Syst. Evol. Microbiol.">
        <title>Amazonocrinis nigriterrae gen. nov., sp. nov., Atlanticothrix silvestris gen. nov., sp. nov. and Dendronalium phyllosphericum gen. nov., sp. nov., nostocacean cyanobacteria from Brazilian environments.</title>
        <authorList>
            <person name="Alvarenga D.O."/>
            <person name="Andreote A.P.D."/>
            <person name="Branco L.H.Z."/>
            <person name="Delbaje E."/>
            <person name="Cruz R.B."/>
            <person name="Varani A.M."/>
            <person name="Fiore M.F."/>
        </authorList>
    </citation>
    <scope>NUCLEOTIDE SEQUENCE [LARGE SCALE GENOMIC DNA]</scope>
    <source>
        <strain evidence="1 2">CENA357</strain>
    </source>
</reference>
<evidence type="ECO:0000313" key="1">
    <source>
        <dbReference type="EMBL" id="MBH8554749.1"/>
    </source>
</evidence>
<comment type="caution">
    <text evidence="1">The sequence shown here is derived from an EMBL/GenBank/DDBJ whole genome shotgun (WGS) entry which is preliminary data.</text>
</comment>
<gene>
    <name evidence="1" type="ORF">I8751_20805</name>
</gene>
<dbReference type="Proteomes" id="UP000599391">
    <property type="component" value="Unassembled WGS sequence"/>
</dbReference>
<evidence type="ECO:0000313" key="2">
    <source>
        <dbReference type="Proteomes" id="UP000599391"/>
    </source>
</evidence>
<keyword evidence="2" id="KW-1185">Reference proteome</keyword>
<accession>A0A8J7HKK9</accession>
<dbReference type="EMBL" id="JAECZB010000081">
    <property type="protein sequence ID" value="MBH8554749.1"/>
    <property type="molecule type" value="Genomic_DNA"/>
</dbReference>
<name>A0A8J7HKK9_9CYAN</name>